<evidence type="ECO:0000259" key="9">
    <source>
        <dbReference type="Pfam" id="PF01488"/>
    </source>
</evidence>
<feature type="binding site" evidence="8">
    <location>
        <position position="219"/>
    </location>
    <ligand>
        <name>shikimate</name>
        <dbReference type="ChEBI" id="CHEBI:36208"/>
    </ligand>
</feature>
<comment type="similarity">
    <text evidence="8">Belongs to the shikimate dehydrogenase family.</text>
</comment>
<dbReference type="RefSeq" id="WP_317940770.1">
    <property type="nucleotide sequence ID" value="NZ_JAUBDJ010000005.1"/>
</dbReference>
<dbReference type="Pfam" id="PF08501">
    <property type="entry name" value="Shikimate_dh_N"/>
    <property type="match status" value="1"/>
</dbReference>
<dbReference type="InterPro" id="IPR013708">
    <property type="entry name" value="Shikimate_DH-bd_N"/>
</dbReference>
<proteinExistence type="inferred from homology"/>
<dbReference type="EMBL" id="JAUBDJ010000005">
    <property type="protein sequence ID" value="MDW0117416.1"/>
    <property type="molecule type" value="Genomic_DNA"/>
</dbReference>
<dbReference type="Pfam" id="PF18317">
    <property type="entry name" value="SDH_C"/>
    <property type="match status" value="1"/>
</dbReference>
<dbReference type="Pfam" id="PF01488">
    <property type="entry name" value="Shikimate_DH"/>
    <property type="match status" value="1"/>
</dbReference>
<sequence length="276" mass="29568">MKKWYAVIGDPIAQSMSPEMHEAWFRENQINASYIPVHVKADELEAAVSSLKRLGCSGWNVTVPHKTAIIPFIDKLDETASRMNAVNTVKVLEDGTLYGMNTDGQGFVRSLQEVYALGETIGNVLVIGAGGAASGISFALEDAGFGPITFTNRTFEKALQLSGGFSSGSALSFKDAESAIGKFELIVQTTSVGMNYARSGIPLDPSGITEGTIVADIIYNPFETDFLRIARESGGKTLNGIGMFVHQGALSFELWTGITPDTRKMIQSISTKLGGN</sequence>
<feature type="binding site" evidence="8">
    <location>
        <position position="240"/>
    </location>
    <ligand>
        <name>NADP(+)</name>
        <dbReference type="ChEBI" id="CHEBI:58349"/>
    </ligand>
</feature>
<feature type="domain" description="SDH C-terminal" evidence="11">
    <location>
        <begin position="240"/>
        <end position="268"/>
    </location>
</feature>
<feature type="binding site" evidence="8">
    <location>
        <position position="247"/>
    </location>
    <ligand>
        <name>shikimate</name>
        <dbReference type="ChEBI" id="CHEBI:36208"/>
    </ligand>
</feature>
<gene>
    <name evidence="8 12" type="primary">aroE</name>
    <name evidence="12" type="ORF">QTL97_10755</name>
</gene>
<feature type="binding site" evidence="8">
    <location>
        <begin position="152"/>
        <end position="157"/>
    </location>
    <ligand>
        <name>NADP(+)</name>
        <dbReference type="ChEBI" id="CHEBI:58349"/>
    </ligand>
</feature>
<comment type="function">
    <text evidence="8">Involved in the biosynthesis of the chorismate, which leads to the biosynthesis of aromatic amino acids. Catalyzes the reversible NADPH linked reduction of 3-dehydroshikimate (DHSA) to yield shikimate (SA).</text>
</comment>
<feature type="binding site" evidence="8">
    <location>
        <position position="217"/>
    </location>
    <ligand>
        <name>NADP(+)</name>
        <dbReference type="ChEBI" id="CHEBI:58349"/>
    </ligand>
</feature>
<dbReference type="InterPro" id="IPR022893">
    <property type="entry name" value="Shikimate_DH_fam"/>
</dbReference>
<keyword evidence="4 8" id="KW-0521">NADP</keyword>
<dbReference type="GO" id="GO:0005829">
    <property type="term" value="C:cytosol"/>
    <property type="evidence" value="ECO:0007669"/>
    <property type="project" value="TreeGrafter"/>
</dbReference>
<organism evidence="12 13">
    <name type="scientific">Sporosarcina thermotolerans</name>
    <dbReference type="NCBI Taxonomy" id="633404"/>
    <lineage>
        <taxon>Bacteria</taxon>
        <taxon>Bacillati</taxon>
        <taxon>Bacillota</taxon>
        <taxon>Bacilli</taxon>
        <taxon>Bacillales</taxon>
        <taxon>Caryophanaceae</taxon>
        <taxon>Sporosarcina</taxon>
    </lineage>
</organism>
<comment type="subunit">
    <text evidence="8">Homodimer.</text>
</comment>
<protein>
    <recommendedName>
        <fullName evidence="2 8">Shikimate dehydrogenase (NADP(+))</fullName>
        <shortName evidence="8">SDH</shortName>
        <ecNumber evidence="2 8">1.1.1.25</ecNumber>
    </recommendedName>
</protein>
<dbReference type="AlphaFoldDB" id="A0AAW9AE56"/>
<keyword evidence="5 8" id="KW-0560">Oxidoreductase</keyword>
<dbReference type="GO" id="GO:0008652">
    <property type="term" value="P:amino acid biosynthetic process"/>
    <property type="evidence" value="ECO:0007669"/>
    <property type="project" value="UniProtKB-KW"/>
</dbReference>
<dbReference type="Proteomes" id="UP001271648">
    <property type="component" value="Unassembled WGS sequence"/>
</dbReference>
<accession>A0AAW9AE56</accession>
<evidence type="ECO:0000256" key="1">
    <source>
        <dbReference type="ARBA" id="ARBA00004871"/>
    </source>
</evidence>
<dbReference type="SUPFAM" id="SSF51735">
    <property type="entry name" value="NAD(P)-binding Rossmann-fold domains"/>
    <property type="match status" value="1"/>
</dbReference>
<dbReference type="InterPro" id="IPR011342">
    <property type="entry name" value="Shikimate_DH"/>
</dbReference>
<dbReference type="InterPro" id="IPR046346">
    <property type="entry name" value="Aminoacid_DH-like_N_sf"/>
</dbReference>
<comment type="pathway">
    <text evidence="1 8">Metabolic intermediate biosynthesis; chorismate biosynthesis; chorismate from D-erythrose 4-phosphate and phosphoenolpyruvate: step 4/7.</text>
</comment>
<evidence type="ECO:0000256" key="4">
    <source>
        <dbReference type="ARBA" id="ARBA00022857"/>
    </source>
</evidence>
<evidence type="ECO:0000259" key="11">
    <source>
        <dbReference type="Pfam" id="PF18317"/>
    </source>
</evidence>
<evidence type="ECO:0000256" key="3">
    <source>
        <dbReference type="ARBA" id="ARBA00022605"/>
    </source>
</evidence>
<dbReference type="EC" id="1.1.1.25" evidence="2 8"/>
<feature type="binding site" evidence="8">
    <location>
        <begin position="128"/>
        <end position="132"/>
    </location>
    <ligand>
        <name>NADP(+)</name>
        <dbReference type="ChEBI" id="CHEBI:58349"/>
    </ligand>
</feature>
<keyword evidence="3 8" id="KW-0028">Amino-acid biosynthesis</keyword>
<dbReference type="GO" id="GO:0009423">
    <property type="term" value="P:chorismate biosynthetic process"/>
    <property type="evidence" value="ECO:0007669"/>
    <property type="project" value="UniProtKB-UniRule"/>
</dbReference>
<feature type="active site" description="Proton acceptor" evidence="8">
    <location>
        <position position="66"/>
    </location>
</feature>
<keyword evidence="13" id="KW-1185">Reference proteome</keyword>
<dbReference type="SUPFAM" id="SSF53223">
    <property type="entry name" value="Aminoacid dehydrogenase-like, N-terminal domain"/>
    <property type="match status" value="1"/>
</dbReference>
<feature type="binding site" evidence="8">
    <location>
        <position position="78"/>
    </location>
    <ligand>
        <name>NADP(+)</name>
        <dbReference type="ChEBI" id="CHEBI:58349"/>
    </ligand>
</feature>
<feature type="binding site" evidence="8">
    <location>
        <position position="62"/>
    </location>
    <ligand>
        <name>shikimate</name>
        <dbReference type="ChEBI" id="CHEBI:36208"/>
    </ligand>
</feature>
<feature type="domain" description="Quinate/shikimate 5-dehydrogenase/glutamyl-tRNA reductase" evidence="9">
    <location>
        <begin position="123"/>
        <end position="191"/>
    </location>
</feature>
<dbReference type="Gene3D" id="3.40.50.720">
    <property type="entry name" value="NAD(P)-binding Rossmann-like Domain"/>
    <property type="match status" value="1"/>
</dbReference>
<evidence type="ECO:0000313" key="13">
    <source>
        <dbReference type="Proteomes" id="UP001271648"/>
    </source>
</evidence>
<dbReference type="GO" id="GO:0019632">
    <property type="term" value="P:shikimate metabolic process"/>
    <property type="evidence" value="ECO:0007669"/>
    <property type="project" value="InterPro"/>
</dbReference>
<evidence type="ECO:0000256" key="6">
    <source>
        <dbReference type="ARBA" id="ARBA00023141"/>
    </source>
</evidence>
<dbReference type="InterPro" id="IPR041121">
    <property type="entry name" value="SDH_C"/>
</dbReference>
<dbReference type="CDD" id="cd01065">
    <property type="entry name" value="NAD_bind_Shikimate_DH"/>
    <property type="match status" value="1"/>
</dbReference>
<dbReference type="InterPro" id="IPR006151">
    <property type="entry name" value="Shikm_DH/Glu-tRNA_Rdtase"/>
</dbReference>
<dbReference type="GO" id="GO:0050661">
    <property type="term" value="F:NADP binding"/>
    <property type="evidence" value="ECO:0007669"/>
    <property type="project" value="InterPro"/>
</dbReference>
<dbReference type="GO" id="GO:0004764">
    <property type="term" value="F:shikimate 3-dehydrogenase (NADP+) activity"/>
    <property type="evidence" value="ECO:0007669"/>
    <property type="project" value="UniProtKB-UniRule"/>
</dbReference>
<evidence type="ECO:0000256" key="7">
    <source>
        <dbReference type="ARBA" id="ARBA00049442"/>
    </source>
</evidence>
<reference evidence="12 13" key="1">
    <citation type="submission" date="2023-06" db="EMBL/GenBank/DDBJ databases">
        <title>Sporosarcina sp. nov., isolated from Korean traditional fermented seafood 'Jeotgal'.</title>
        <authorList>
            <person name="Yang A.I."/>
            <person name="Shin N.-R."/>
        </authorList>
    </citation>
    <scope>NUCLEOTIDE SEQUENCE [LARGE SCALE GENOMIC DNA]</scope>
    <source>
        <strain evidence="12 13">KCTC43456</strain>
    </source>
</reference>
<evidence type="ECO:0000256" key="2">
    <source>
        <dbReference type="ARBA" id="ARBA00012962"/>
    </source>
</evidence>
<comment type="caution">
    <text evidence="12">The sequence shown here is derived from an EMBL/GenBank/DDBJ whole genome shotgun (WGS) entry which is preliminary data.</text>
</comment>
<dbReference type="GO" id="GO:0009073">
    <property type="term" value="P:aromatic amino acid family biosynthetic process"/>
    <property type="evidence" value="ECO:0007669"/>
    <property type="project" value="UniProtKB-KW"/>
</dbReference>
<dbReference type="Gene3D" id="3.40.50.10860">
    <property type="entry name" value="Leucine Dehydrogenase, chain A, domain 1"/>
    <property type="match status" value="1"/>
</dbReference>
<evidence type="ECO:0000313" key="12">
    <source>
        <dbReference type="EMBL" id="MDW0117416.1"/>
    </source>
</evidence>
<feature type="domain" description="Shikimate dehydrogenase substrate binding N-terminal" evidence="10">
    <location>
        <begin position="7"/>
        <end position="89"/>
    </location>
</feature>
<feature type="binding site" evidence="8">
    <location>
        <position position="87"/>
    </location>
    <ligand>
        <name>shikimate</name>
        <dbReference type="ChEBI" id="CHEBI:36208"/>
    </ligand>
</feature>
<evidence type="ECO:0000259" key="10">
    <source>
        <dbReference type="Pfam" id="PF08501"/>
    </source>
</evidence>
<evidence type="ECO:0000256" key="5">
    <source>
        <dbReference type="ARBA" id="ARBA00023002"/>
    </source>
</evidence>
<evidence type="ECO:0000256" key="8">
    <source>
        <dbReference type="HAMAP-Rule" id="MF_00222"/>
    </source>
</evidence>
<feature type="binding site" evidence="8">
    <location>
        <position position="103"/>
    </location>
    <ligand>
        <name>shikimate</name>
        <dbReference type="ChEBI" id="CHEBI:36208"/>
    </ligand>
</feature>
<dbReference type="NCBIfam" id="TIGR00507">
    <property type="entry name" value="aroE"/>
    <property type="match status" value="1"/>
</dbReference>
<dbReference type="PANTHER" id="PTHR21089">
    <property type="entry name" value="SHIKIMATE DEHYDROGENASE"/>
    <property type="match status" value="1"/>
</dbReference>
<dbReference type="PANTHER" id="PTHR21089:SF1">
    <property type="entry name" value="BIFUNCTIONAL 3-DEHYDROQUINATE DEHYDRATASE_SHIKIMATE DEHYDROGENASE, CHLOROPLASTIC"/>
    <property type="match status" value="1"/>
</dbReference>
<dbReference type="InterPro" id="IPR036291">
    <property type="entry name" value="NAD(P)-bd_dom_sf"/>
</dbReference>
<feature type="binding site" evidence="8">
    <location>
        <begin position="15"/>
        <end position="17"/>
    </location>
    <ligand>
        <name>shikimate</name>
        <dbReference type="ChEBI" id="CHEBI:36208"/>
    </ligand>
</feature>
<comment type="catalytic activity">
    <reaction evidence="7 8">
        <text>shikimate + NADP(+) = 3-dehydroshikimate + NADPH + H(+)</text>
        <dbReference type="Rhea" id="RHEA:17737"/>
        <dbReference type="ChEBI" id="CHEBI:15378"/>
        <dbReference type="ChEBI" id="CHEBI:16630"/>
        <dbReference type="ChEBI" id="CHEBI:36208"/>
        <dbReference type="ChEBI" id="CHEBI:57783"/>
        <dbReference type="ChEBI" id="CHEBI:58349"/>
        <dbReference type="EC" id="1.1.1.25"/>
    </reaction>
</comment>
<name>A0AAW9AE56_9BACL</name>
<keyword evidence="6 8" id="KW-0057">Aromatic amino acid biosynthesis</keyword>
<dbReference type="HAMAP" id="MF_00222">
    <property type="entry name" value="Shikimate_DH_AroE"/>
    <property type="match status" value="1"/>
</dbReference>